<dbReference type="PANTHER" id="PTHR20953">
    <property type="entry name" value="KINASE-RELATED"/>
    <property type="match status" value="1"/>
</dbReference>
<protein>
    <submittedName>
        <fullName evidence="4">Stage III sporulation protein AA</fullName>
    </submittedName>
</protein>
<dbReference type="Gene3D" id="3.40.50.300">
    <property type="entry name" value="P-loop containing nucleotide triphosphate hydrolases"/>
    <property type="match status" value="1"/>
</dbReference>
<dbReference type="SUPFAM" id="SSF52540">
    <property type="entry name" value="P-loop containing nucleoside triphosphate hydrolases"/>
    <property type="match status" value="1"/>
</dbReference>
<dbReference type="Pfam" id="PF19568">
    <property type="entry name" value="Spore_III_AA"/>
    <property type="match status" value="1"/>
</dbReference>
<organism evidence="4 5">
    <name type="scientific">Sulfobacillus benefaciens</name>
    <dbReference type="NCBI Taxonomy" id="453960"/>
    <lineage>
        <taxon>Bacteria</taxon>
        <taxon>Bacillati</taxon>
        <taxon>Bacillota</taxon>
        <taxon>Clostridia</taxon>
        <taxon>Eubacteriales</taxon>
        <taxon>Clostridiales Family XVII. Incertae Sedis</taxon>
        <taxon>Sulfobacillus</taxon>
    </lineage>
</organism>
<name>A0A2T2XFV6_9FIRM</name>
<dbReference type="Proteomes" id="UP000242972">
    <property type="component" value="Unassembled WGS sequence"/>
</dbReference>
<gene>
    <name evidence="4" type="ORF">C7B46_10290</name>
</gene>
<dbReference type="PANTHER" id="PTHR20953:SF3">
    <property type="entry name" value="P-LOOP CONTAINING NUCLEOSIDE TRIPHOSPHATE HYDROLASES SUPERFAMILY PROTEIN"/>
    <property type="match status" value="1"/>
</dbReference>
<evidence type="ECO:0000313" key="5">
    <source>
        <dbReference type="Proteomes" id="UP000242972"/>
    </source>
</evidence>
<accession>A0A2T2XFV6</accession>
<dbReference type="InterPro" id="IPR003593">
    <property type="entry name" value="AAA+_ATPase"/>
</dbReference>
<dbReference type="GO" id="GO:0005524">
    <property type="term" value="F:ATP binding"/>
    <property type="evidence" value="ECO:0007669"/>
    <property type="project" value="UniProtKB-KW"/>
</dbReference>
<dbReference type="SMART" id="SM00382">
    <property type="entry name" value="AAA"/>
    <property type="match status" value="1"/>
</dbReference>
<feature type="domain" description="AAA+ ATPase" evidence="3">
    <location>
        <begin position="142"/>
        <end position="283"/>
    </location>
</feature>
<dbReference type="EMBL" id="PXYW01000022">
    <property type="protein sequence ID" value="PSR33322.1"/>
    <property type="molecule type" value="Genomic_DNA"/>
</dbReference>
<keyword evidence="2" id="KW-0067">ATP-binding</keyword>
<evidence type="ECO:0000259" key="3">
    <source>
        <dbReference type="SMART" id="SM00382"/>
    </source>
</evidence>
<proteinExistence type="predicted"/>
<comment type="caution">
    <text evidence="4">The sequence shown here is derived from an EMBL/GenBank/DDBJ whole genome shotgun (WGS) entry which is preliminary data.</text>
</comment>
<reference evidence="4 5" key="1">
    <citation type="journal article" date="2014" name="BMC Genomics">
        <title>Comparison of environmental and isolate Sulfobacillus genomes reveals diverse carbon, sulfur, nitrogen, and hydrogen metabolisms.</title>
        <authorList>
            <person name="Justice N.B."/>
            <person name="Norman A."/>
            <person name="Brown C.T."/>
            <person name="Singh A."/>
            <person name="Thomas B.C."/>
            <person name="Banfield J.F."/>
        </authorList>
    </citation>
    <scope>NUCLEOTIDE SEQUENCE [LARGE SCALE GENOMIC DNA]</scope>
    <source>
        <strain evidence="4">AMDSBA4</strain>
    </source>
</reference>
<keyword evidence="1" id="KW-0547">Nucleotide-binding</keyword>
<dbReference type="AlphaFoldDB" id="A0A2T2XFV6"/>
<dbReference type="InterPro" id="IPR027417">
    <property type="entry name" value="P-loop_NTPase"/>
</dbReference>
<evidence type="ECO:0000256" key="1">
    <source>
        <dbReference type="ARBA" id="ARBA00022741"/>
    </source>
</evidence>
<dbReference type="InterPro" id="IPR045735">
    <property type="entry name" value="Spore_III_AA_AAA+_ATPase"/>
</dbReference>
<evidence type="ECO:0000256" key="2">
    <source>
        <dbReference type="ARBA" id="ARBA00022840"/>
    </source>
</evidence>
<sequence length="304" mass="33764">MEPWLYLPPHPWRDAIAELDPGVLRRLEEIRFRVDVPVMLYTDASWMPLCYQGVPVISGADDIRRILSILVDHSLYARMEELRQGYITLPGGHRVGVAGRAVWQDGRIVTQTEITGLNIRYAHDISGIAASLIERLRKWGVEGNSWLIAAPPRAGKTTLLRDVARWFSRDGWRVVVVDERSEIAGASAGHRGFDLGHHVDVLQGWSKPEGIITAIRTLGPDLIVVDELGGDDDLAALLQARHAGVEVIGTLHARNLAAERNPRLEQLWESQLFDAVVFLGRNPGPGSVRTIWSSKGLEIPVKKA</sequence>
<evidence type="ECO:0000313" key="4">
    <source>
        <dbReference type="EMBL" id="PSR33322.1"/>
    </source>
</evidence>